<dbReference type="Proteomes" id="UP001497700">
    <property type="component" value="Unassembled WGS sequence"/>
</dbReference>
<dbReference type="EMBL" id="MU393538">
    <property type="protein sequence ID" value="KAI4861922.1"/>
    <property type="molecule type" value="Genomic_DNA"/>
</dbReference>
<keyword evidence="2" id="KW-1185">Reference proteome</keyword>
<protein>
    <submittedName>
        <fullName evidence="1">Uncharacterized protein</fullName>
    </submittedName>
</protein>
<accession>A0ACB9YR97</accession>
<comment type="caution">
    <text evidence="1">The sequence shown here is derived from an EMBL/GenBank/DDBJ whole genome shotgun (WGS) entry which is preliminary data.</text>
</comment>
<gene>
    <name evidence="1" type="ORF">F4820DRAFT_40872</name>
</gene>
<organism evidence="1 2">
    <name type="scientific">Hypoxylon rubiginosum</name>
    <dbReference type="NCBI Taxonomy" id="110542"/>
    <lineage>
        <taxon>Eukaryota</taxon>
        <taxon>Fungi</taxon>
        <taxon>Dikarya</taxon>
        <taxon>Ascomycota</taxon>
        <taxon>Pezizomycotina</taxon>
        <taxon>Sordariomycetes</taxon>
        <taxon>Xylariomycetidae</taxon>
        <taxon>Xylariales</taxon>
        <taxon>Hypoxylaceae</taxon>
        <taxon>Hypoxylon</taxon>
    </lineage>
</organism>
<evidence type="ECO:0000313" key="1">
    <source>
        <dbReference type="EMBL" id="KAI4861922.1"/>
    </source>
</evidence>
<sequence>MDAGTSLASGLGQSLLPQYWNTREPSNVNDSDLYPAMGKVEETSGPSEMAFCEISHRIAKFHVECTITSPLVLQNGAATKLSPCLQPLAMEKNIENLDAELAARIQSFNDPTLGPVHDFAGGLPLMSVERLREQAHFAAEVNEHTSKHETTQYKLFRTILALAETPLKFYDQAYRTGLFSWFVKLQFQVDWLLLIAVQLCQRVRGQEVETSWSVLGRYYGYHELYELAVETNRTLASQVLKA</sequence>
<name>A0ACB9YR97_9PEZI</name>
<evidence type="ECO:0000313" key="2">
    <source>
        <dbReference type="Proteomes" id="UP001497700"/>
    </source>
</evidence>
<reference evidence="1 2" key="1">
    <citation type="journal article" date="2022" name="New Phytol.">
        <title>Ecological generalism drives hyperdiversity of secondary metabolite gene clusters in xylarialean endophytes.</title>
        <authorList>
            <person name="Franco M.E.E."/>
            <person name="Wisecaver J.H."/>
            <person name="Arnold A.E."/>
            <person name="Ju Y.M."/>
            <person name="Slot J.C."/>
            <person name="Ahrendt S."/>
            <person name="Moore L.P."/>
            <person name="Eastman K.E."/>
            <person name="Scott K."/>
            <person name="Konkel Z."/>
            <person name="Mondo S.J."/>
            <person name="Kuo A."/>
            <person name="Hayes R.D."/>
            <person name="Haridas S."/>
            <person name="Andreopoulos B."/>
            <person name="Riley R."/>
            <person name="LaButti K."/>
            <person name="Pangilinan J."/>
            <person name="Lipzen A."/>
            <person name="Amirebrahimi M."/>
            <person name="Yan J."/>
            <person name="Adam C."/>
            <person name="Keymanesh K."/>
            <person name="Ng V."/>
            <person name="Louie K."/>
            <person name="Northen T."/>
            <person name="Drula E."/>
            <person name="Henrissat B."/>
            <person name="Hsieh H.M."/>
            <person name="Youens-Clark K."/>
            <person name="Lutzoni F."/>
            <person name="Miadlikowska J."/>
            <person name="Eastwood D.C."/>
            <person name="Hamelin R.C."/>
            <person name="Grigoriev I.V."/>
            <person name="U'Ren J.M."/>
        </authorList>
    </citation>
    <scope>NUCLEOTIDE SEQUENCE [LARGE SCALE GENOMIC DNA]</scope>
    <source>
        <strain evidence="1 2">CBS 119005</strain>
    </source>
</reference>
<proteinExistence type="predicted"/>